<accession>A0AA38MCB7</accession>
<dbReference type="SUPFAM" id="SSF48452">
    <property type="entry name" value="TPR-like"/>
    <property type="match status" value="1"/>
</dbReference>
<proteinExistence type="predicted"/>
<dbReference type="EMBL" id="JALNTZ010000005">
    <property type="protein sequence ID" value="KAJ3650932.1"/>
    <property type="molecule type" value="Genomic_DNA"/>
</dbReference>
<name>A0AA38MCB7_9CUCU</name>
<organism evidence="1 2">
    <name type="scientific">Zophobas morio</name>
    <dbReference type="NCBI Taxonomy" id="2755281"/>
    <lineage>
        <taxon>Eukaryota</taxon>
        <taxon>Metazoa</taxon>
        <taxon>Ecdysozoa</taxon>
        <taxon>Arthropoda</taxon>
        <taxon>Hexapoda</taxon>
        <taxon>Insecta</taxon>
        <taxon>Pterygota</taxon>
        <taxon>Neoptera</taxon>
        <taxon>Endopterygota</taxon>
        <taxon>Coleoptera</taxon>
        <taxon>Polyphaga</taxon>
        <taxon>Cucujiformia</taxon>
        <taxon>Tenebrionidae</taxon>
        <taxon>Zophobas</taxon>
    </lineage>
</organism>
<evidence type="ECO:0000313" key="2">
    <source>
        <dbReference type="Proteomes" id="UP001168821"/>
    </source>
</evidence>
<dbReference type="InterPro" id="IPR011990">
    <property type="entry name" value="TPR-like_helical_dom_sf"/>
</dbReference>
<dbReference type="Proteomes" id="UP001168821">
    <property type="component" value="Unassembled WGS sequence"/>
</dbReference>
<dbReference type="Gene3D" id="1.25.40.10">
    <property type="entry name" value="Tetratricopeptide repeat domain"/>
    <property type="match status" value="1"/>
</dbReference>
<keyword evidence="2" id="KW-1185">Reference proteome</keyword>
<sequence length="443" mass="50495">MGSTMSAIIRIRNSTNCDITSIFAYEIDSFDFGNCRPDKAFSRTSIPAGGCLEKTVDFSTLSSNCPFTTKLVFANGSEDVFRMNYKCIFDDNEAHLRHLTKSHRINLKKTGPRVLEIIVENTEHQLENQKAEVLINEGCRLMVLGRYNEASVRFMEAAQKANENPTILDLQKHRQRLKNVKDVAETEKKAKNLNHEGLQCLKAVQFQDALKKFDEALRLTKNMETITLIEDNLKITKDAKMNQDAKKLNQEGLLLRRSNQNQTAIHKFDEGLRIANDRGLITSIKRNKADTLNKEGKEILKKAWCLELSTTDQAIHYFAKAKFLFEQAETVKPNVDNQEHIALIDCKLEGSKYFNTAVQLQSEGSRLVDLTLKSQKPEDCKTAKCKYEEAWKHYNEAKVKFEEGLKRGDANFEPSLTLTVEALQGIERILNELEEAELEIVLV</sequence>
<protein>
    <submittedName>
        <fullName evidence="1">Uncharacterized protein</fullName>
    </submittedName>
</protein>
<gene>
    <name evidence="1" type="ORF">Zmor_017007</name>
</gene>
<evidence type="ECO:0000313" key="1">
    <source>
        <dbReference type="EMBL" id="KAJ3650932.1"/>
    </source>
</evidence>
<comment type="caution">
    <text evidence="1">The sequence shown here is derived from an EMBL/GenBank/DDBJ whole genome shotgun (WGS) entry which is preliminary data.</text>
</comment>
<dbReference type="AlphaFoldDB" id="A0AA38MCB7"/>
<reference evidence="1" key="1">
    <citation type="journal article" date="2023" name="G3 (Bethesda)">
        <title>Whole genome assemblies of Zophobas morio and Tenebrio molitor.</title>
        <authorList>
            <person name="Kaur S."/>
            <person name="Stinson S.A."/>
            <person name="diCenzo G.C."/>
        </authorList>
    </citation>
    <scope>NUCLEOTIDE SEQUENCE</scope>
    <source>
        <strain evidence="1">QUZm001</strain>
    </source>
</reference>